<dbReference type="KEGG" id="beq:BEWA_015580"/>
<organism evidence="8 9">
    <name type="scientific">Theileria equi strain WA</name>
    <dbReference type="NCBI Taxonomy" id="1537102"/>
    <lineage>
        <taxon>Eukaryota</taxon>
        <taxon>Sar</taxon>
        <taxon>Alveolata</taxon>
        <taxon>Apicomplexa</taxon>
        <taxon>Aconoidasida</taxon>
        <taxon>Piroplasmida</taxon>
        <taxon>Theileriidae</taxon>
        <taxon>Theileria</taxon>
    </lineage>
</organism>
<dbReference type="Pfam" id="PF04438">
    <property type="entry name" value="zf-HIT"/>
    <property type="match status" value="1"/>
</dbReference>
<dbReference type="CDD" id="cd23023">
    <property type="entry name" value="zf-HIT_BCD1"/>
    <property type="match status" value="1"/>
</dbReference>
<keyword evidence="1" id="KW-0479">Metal-binding</keyword>
<comment type="similarity">
    <text evidence="5">Belongs to the BCD1 family.</text>
</comment>
<evidence type="ECO:0000313" key="9">
    <source>
        <dbReference type="Proteomes" id="UP000031512"/>
    </source>
</evidence>
<dbReference type="GO" id="GO:0000492">
    <property type="term" value="P:box C/D snoRNP assembly"/>
    <property type="evidence" value="ECO:0007669"/>
    <property type="project" value="TreeGrafter"/>
</dbReference>
<proteinExistence type="inferred from homology"/>
<dbReference type="InterPro" id="IPR007529">
    <property type="entry name" value="Znf_HIT"/>
</dbReference>
<reference evidence="8 9" key="1">
    <citation type="journal article" date="2012" name="BMC Genomics">
        <title>Comparative genomic analysis and phylogenetic position of Theileria equi.</title>
        <authorList>
            <person name="Kappmeyer L.S."/>
            <person name="Thiagarajan M."/>
            <person name="Herndon D.R."/>
            <person name="Ramsay J.D."/>
            <person name="Caler E."/>
            <person name="Djikeng A."/>
            <person name="Gillespie J.J."/>
            <person name="Lau A.O."/>
            <person name="Roalson E.H."/>
            <person name="Silva J.C."/>
            <person name="Silva M.G."/>
            <person name="Suarez C.E."/>
            <person name="Ueti M.W."/>
            <person name="Nene V.M."/>
            <person name="Mealey R.H."/>
            <person name="Knowles D.P."/>
            <person name="Brayton K.A."/>
        </authorList>
    </citation>
    <scope>NUCLEOTIDE SEQUENCE [LARGE SCALE GENOMIC DNA]</scope>
    <source>
        <strain evidence="8 9">WA</strain>
    </source>
</reference>
<evidence type="ECO:0000256" key="3">
    <source>
        <dbReference type="ARBA" id="ARBA00022833"/>
    </source>
</evidence>
<dbReference type="RefSeq" id="XP_004832449.1">
    <property type="nucleotide sequence ID" value="XM_004832392.1"/>
</dbReference>
<evidence type="ECO:0000259" key="7">
    <source>
        <dbReference type="PROSITE" id="PS51083"/>
    </source>
</evidence>
<comment type="caution">
    <text evidence="8">The sequence shown here is derived from an EMBL/GenBank/DDBJ whole genome shotgun (WGS) entry which is preliminary data.</text>
</comment>
<evidence type="ECO:0000256" key="4">
    <source>
        <dbReference type="ARBA" id="ARBA00049598"/>
    </source>
</evidence>
<dbReference type="GO" id="GO:0005634">
    <property type="term" value="C:nucleus"/>
    <property type="evidence" value="ECO:0007669"/>
    <property type="project" value="TreeGrafter"/>
</dbReference>
<feature type="domain" description="HIT-type" evidence="7">
    <location>
        <begin position="8"/>
        <end position="41"/>
    </location>
</feature>
<dbReference type="STRING" id="1537102.L1LC22"/>
<dbReference type="GO" id="GO:0008270">
    <property type="term" value="F:zinc ion binding"/>
    <property type="evidence" value="ECO:0007669"/>
    <property type="project" value="UniProtKB-UniRule"/>
</dbReference>
<evidence type="ECO:0000313" key="8">
    <source>
        <dbReference type="EMBL" id="EKX72997.1"/>
    </source>
</evidence>
<evidence type="ECO:0000256" key="1">
    <source>
        <dbReference type="ARBA" id="ARBA00022723"/>
    </source>
</evidence>
<dbReference type="VEuPathDB" id="PiroplasmaDB:BEWA_015580"/>
<evidence type="ECO:0000256" key="6">
    <source>
        <dbReference type="PROSITE-ProRule" id="PRU00453"/>
    </source>
</evidence>
<keyword evidence="9" id="KW-1185">Reference proteome</keyword>
<dbReference type="PANTHER" id="PTHR13483">
    <property type="entry name" value="BOX C_D SNORNA PROTEIN 1-RELATED"/>
    <property type="match status" value="1"/>
</dbReference>
<accession>L1LC22</accession>
<dbReference type="SUPFAM" id="SSF144232">
    <property type="entry name" value="HIT/MYND zinc finger-like"/>
    <property type="match status" value="1"/>
</dbReference>
<evidence type="ECO:0000256" key="5">
    <source>
        <dbReference type="ARBA" id="ARBA00049654"/>
    </source>
</evidence>
<dbReference type="GO" id="GO:0048254">
    <property type="term" value="P:snoRNA localization"/>
    <property type="evidence" value="ECO:0007669"/>
    <property type="project" value="TreeGrafter"/>
</dbReference>
<dbReference type="AlphaFoldDB" id="L1LC22"/>
<keyword evidence="3" id="KW-0862">Zinc</keyword>
<protein>
    <recommendedName>
        <fullName evidence="7">HIT-type domain-containing protein</fullName>
    </recommendedName>
</protein>
<dbReference type="eggNOG" id="KOG2858">
    <property type="taxonomic scope" value="Eukaryota"/>
</dbReference>
<dbReference type="InterPro" id="IPR051639">
    <property type="entry name" value="BCD1"/>
</dbReference>
<gene>
    <name evidence="8" type="ORF">BEWA_015580</name>
</gene>
<dbReference type="Proteomes" id="UP000031512">
    <property type="component" value="Unassembled WGS sequence"/>
</dbReference>
<dbReference type="OrthoDB" id="361955at2759"/>
<dbReference type="Pfam" id="PF25790">
    <property type="entry name" value="BCD1"/>
    <property type="match status" value="1"/>
</dbReference>
<dbReference type="GO" id="GO:0000463">
    <property type="term" value="P:maturation of LSU-rRNA from tricistronic rRNA transcript (SSU-rRNA, 5.8S rRNA, LSU-rRNA)"/>
    <property type="evidence" value="ECO:0007669"/>
    <property type="project" value="TreeGrafter"/>
</dbReference>
<dbReference type="EMBL" id="ACOU01000004">
    <property type="protein sequence ID" value="EKX72997.1"/>
    <property type="molecule type" value="Genomic_DNA"/>
</dbReference>
<comment type="function">
    <text evidence="4">Required for box C/D snoRNAs accumulation involved in snoRNA processing, snoRNA transport to the nucleolus and ribosome biogenesis.</text>
</comment>
<dbReference type="InterPro" id="IPR057721">
    <property type="entry name" value="BCD1_alpha/beta"/>
</dbReference>
<sequence>MESSEQVCKICKSPSKYKCPSCLTLSCSLECVNRHKVEFNCNGKKEMVENVPRSEITAETLIKDCKLLDKIAQCMESTSRAFMKPLLENAGHNRTKQRVLRKLCLDRNIELITSPIILKRAKINCTLARKKKLYWTTEWTIHGSGPFLEHRVSEDAVLDTVRKKVSEKVKRNCEDG</sequence>
<dbReference type="Gene3D" id="3.30.60.190">
    <property type="match status" value="1"/>
</dbReference>
<keyword evidence="2 6" id="KW-0863">Zinc-finger</keyword>
<dbReference type="GO" id="GO:0070761">
    <property type="term" value="C:pre-snoRNP complex"/>
    <property type="evidence" value="ECO:0007669"/>
    <property type="project" value="TreeGrafter"/>
</dbReference>
<name>L1LC22_THEEQ</name>
<dbReference type="GeneID" id="15802661"/>
<evidence type="ECO:0000256" key="2">
    <source>
        <dbReference type="ARBA" id="ARBA00022771"/>
    </source>
</evidence>
<dbReference type="PROSITE" id="PS51083">
    <property type="entry name" value="ZF_HIT"/>
    <property type="match status" value="1"/>
</dbReference>